<proteinExistence type="predicted"/>
<evidence type="ECO:0000313" key="5">
    <source>
        <dbReference type="Proteomes" id="UP000002051"/>
    </source>
</evidence>
<protein>
    <submittedName>
        <fullName evidence="1 4">Uncharacterized protein</fullName>
    </submittedName>
</protein>
<accession>A0A072W1C5</accession>
<reference evidence="1 5" key="1">
    <citation type="journal article" date="2011" name="Nature">
        <title>The Medicago genome provides insight into the evolution of rhizobial symbioses.</title>
        <authorList>
            <person name="Young N.D."/>
            <person name="Debelle F."/>
            <person name="Oldroyd G.E."/>
            <person name="Geurts R."/>
            <person name="Cannon S.B."/>
            <person name="Udvardi M.K."/>
            <person name="Benedito V.A."/>
            <person name="Mayer K.F."/>
            <person name="Gouzy J."/>
            <person name="Schoof H."/>
            <person name="Van de Peer Y."/>
            <person name="Proost S."/>
            <person name="Cook D.R."/>
            <person name="Meyers B.C."/>
            <person name="Spannagl M."/>
            <person name="Cheung F."/>
            <person name="De Mita S."/>
            <person name="Krishnakumar V."/>
            <person name="Gundlach H."/>
            <person name="Zhou S."/>
            <person name="Mudge J."/>
            <person name="Bharti A.K."/>
            <person name="Murray J.D."/>
            <person name="Naoumkina M.A."/>
            <person name="Rosen B."/>
            <person name="Silverstein K.A."/>
            <person name="Tang H."/>
            <person name="Rombauts S."/>
            <person name="Zhao P.X."/>
            <person name="Zhou P."/>
            <person name="Barbe V."/>
            <person name="Bardou P."/>
            <person name="Bechner M."/>
            <person name="Bellec A."/>
            <person name="Berger A."/>
            <person name="Berges H."/>
            <person name="Bidwell S."/>
            <person name="Bisseling T."/>
            <person name="Choisne N."/>
            <person name="Couloux A."/>
            <person name="Denny R."/>
            <person name="Deshpande S."/>
            <person name="Dai X."/>
            <person name="Doyle J.J."/>
            <person name="Dudez A.M."/>
            <person name="Farmer A.D."/>
            <person name="Fouteau S."/>
            <person name="Franken C."/>
            <person name="Gibelin C."/>
            <person name="Gish J."/>
            <person name="Goldstein S."/>
            <person name="Gonzalez A.J."/>
            <person name="Green P.J."/>
            <person name="Hallab A."/>
            <person name="Hartog M."/>
            <person name="Hua A."/>
            <person name="Humphray S.J."/>
            <person name="Jeong D.H."/>
            <person name="Jing Y."/>
            <person name="Jocker A."/>
            <person name="Kenton S.M."/>
            <person name="Kim D.J."/>
            <person name="Klee K."/>
            <person name="Lai H."/>
            <person name="Lang C."/>
            <person name="Lin S."/>
            <person name="Macmil S.L."/>
            <person name="Magdelenat G."/>
            <person name="Matthews L."/>
            <person name="McCorrison J."/>
            <person name="Monaghan E.L."/>
            <person name="Mun J.H."/>
            <person name="Najar F.Z."/>
            <person name="Nicholson C."/>
            <person name="Noirot C."/>
            <person name="O'Bleness M."/>
            <person name="Paule C.R."/>
            <person name="Poulain J."/>
            <person name="Prion F."/>
            <person name="Qin B."/>
            <person name="Qu C."/>
            <person name="Retzel E.F."/>
            <person name="Riddle C."/>
            <person name="Sallet E."/>
            <person name="Samain S."/>
            <person name="Samson N."/>
            <person name="Sanders I."/>
            <person name="Saurat O."/>
            <person name="Scarpelli C."/>
            <person name="Schiex T."/>
            <person name="Segurens B."/>
            <person name="Severin A.J."/>
            <person name="Sherrier D.J."/>
            <person name="Shi R."/>
            <person name="Sims S."/>
            <person name="Singer S.R."/>
            <person name="Sinharoy S."/>
            <person name="Sterck L."/>
            <person name="Viollet A."/>
            <person name="Wang B.B."/>
            <person name="Wang K."/>
            <person name="Wang M."/>
            <person name="Wang X."/>
            <person name="Warfsmann J."/>
            <person name="Weissenbach J."/>
            <person name="White D.D."/>
            <person name="White J.D."/>
            <person name="Wiley G.B."/>
            <person name="Wincker P."/>
            <person name="Xing Y."/>
            <person name="Yang L."/>
            <person name="Yao Z."/>
            <person name="Ying F."/>
            <person name="Zhai J."/>
            <person name="Zhou L."/>
            <person name="Zuber A."/>
            <person name="Denarie J."/>
            <person name="Dixon R.A."/>
            <person name="May G.D."/>
            <person name="Schwartz D.C."/>
            <person name="Rogers J."/>
            <person name="Quetier F."/>
            <person name="Town C.D."/>
            <person name="Roe B.A."/>
        </authorList>
    </citation>
    <scope>NUCLEOTIDE SEQUENCE [LARGE SCALE GENOMIC DNA]</scope>
    <source>
        <strain evidence="1">A17</strain>
        <strain evidence="4 5">cv. Jemalong A17</strain>
    </source>
</reference>
<organism evidence="1 5">
    <name type="scientific">Medicago truncatula</name>
    <name type="common">Barrel medic</name>
    <name type="synonym">Medicago tribuloides</name>
    <dbReference type="NCBI Taxonomy" id="3880"/>
    <lineage>
        <taxon>Eukaryota</taxon>
        <taxon>Viridiplantae</taxon>
        <taxon>Streptophyta</taxon>
        <taxon>Embryophyta</taxon>
        <taxon>Tracheophyta</taxon>
        <taxon>Spermatophyta</taxon>
        <taxon>Magnoliopsida</taxon>
        <taxon>eudicotyledons</taxon>
        <taxon>Gunneridae</taxon>
        <taxon>Pentapetalae</taxon>
        <taxon>rosids</taxon>
        <taxon>fabids</taxon>
        <taxon>Fabales</taxon>
        <taxon>Fabaceae</taxon>
        <taxon>Papilionoideae</taxon>
        <taxon>50 kb inversion clade</taxon>
        <taxon>NPAAA clade</taxon>
        <taxon>Hologalegina</taxon>
        <taxon>IRL clade</taxon>
        <taxon>Trifolieae</taxon>
        <taxon>Medicago</taxon>
    </lineage>
</organism>
<dbReference type="AlphaFoldDB" id="A0A072W1C5"/>
<sequence length="101" mass="11522">MPELGWWCRSECLAPETVRKTLGWKSGCCFFMSELGLRRRSTPCRCRKCAGVVVGRRWPVAGGDVCETEAKEKKREMTCMCMLLNCPSFFVVGQNCPQYNE</sequence>
<evidence type="ECO:0000313" key="4">
    <source>
        <dbReference type="EnsemblPlants" id="KEH44085"/>
    </source>
</evidence>
<reference evidence="1 5" key="2">
    <citation type="journal article" date="2014" name="BMC Genomics">
        <title>An improved genome release (version Mt4.0) for the model legume Medicago truncatula.</title>
        <authorList>
            <person name="Tang H."/>
            <person name="Krishnakumar V."/>
            <person name="Bidwell S."/>
            <person name="Rosen B."/>
            <person name="Chan A."/>
            <person name="Zhou S."/>
            <person name="Gentzbittel L."/>
            <person name="Childs K.L."/>
            <person name="Yandell M."/>
            <person name="Gundlach H."/>
            <person name="Mayer K.F."/>
            <person name="Schwartz D.C."/>
            <person name="Town C.D."/>
        </authorList>
    </citation>
    <scope>GENOME REANNOTATION</scope>
    <source>
        <strain evidence="1">A17</strain>
        <strain evidence="4 5">cv. Jemalong A17</strain>
    </source>
</reference>
<dbReference type="Gramene" id="rna6399">
    <property type="protein sequence ID" value="RHN82253.1"/>
    <property type="gene ID" value="gene6399"/>
</dbReference>
<dbReference type="Gramene" id="rna10609">
    <property type="protein sequence ID" value="RHN74522.1"/>
    <property type="gene ID" value="gene10609"/>
</dbReference>
<dbReference type="EMBL" id="CM001217">
    <property type="protein sequence ID" value="KEH44085.1"/>
    <property type="molecule type" value="Genomic_DNA"/>
</dbReference>
<dbReference type="Proteomes" id="UP000265566">
    <property type="component" value="Chromosome 2"/>
</dbReference>
<name>A0A072W1C5_MEDTR</name>
<evidence type="ECO:0000313" key="6">
    <source>
        <dbReference type="Proteomes" id="UP000265566"/>
    </source>
</evidence>
<evidence type="ECO:0000313" key="3">
    <source>
        <dbReference type="EMBL" id="RHN82253.1"/>
    </source>
</evidence>
<reference evidence="2" key="5">
    <citation type="journal article" date="2018" name="Nat. Plants">
        <title>Whole-genome landscape of Medicago truncatula symbiotic genes.</title>
        <authorList>
            <person name="Pecrix Y."/>
            <person name="Gamas P."/>
            <person name="Carrere S."/>
        </authorList>
    </citation>
    <scope>NUCLEOTIDE SEQUENCE</scope>
    <source>
        <tissue evidence="2">Leaves</tissue>
    </source>
</reference>
<dbReference type="EMBL" id="PSQE01000001">
    <property type="protein sequence ID" value="RHN82253.1"/>
    <property type="molecule type" value="Genomic_DNA"/>
</dbReference>
<dbReference type="EMBL" id="PSQE01000002">
    <property type="protein sequence ID" value="RHN74522.1"/>
    <property type="molecule type" value="Genomic_DNA"/>
</dbReference>
<reference evidence="4" key="3">
    <citation type="submission" date="2015-04" db="UniProtKB">
        <authorList>
            <consortium name="EnsemblPlants"/>
        </authorList>
    </citation>
    <scope>IDENTIFICATION</scope>
    <source>
        <strain evidence="4">cv. Jemalong A17</strain>
    </source>
</reference>
<dbReference type="HOGENOM" id="CLU_2295835_0_0_1"/>
<evidence type="ECO:0000313" key="2">
    <source>
        <dbReference type="EMBL" id="RHN74522.1"/>
    </source>
</evidence>
<dbReference type="Proteomes" id="UP000265566">
    <property type="component" value="Chromosome 1"/>
</dbReference>
<dbReference type="EnsemblPlants" id="KEH44085">
    <property type="protein sequence ID" value="KEH44085"/>
    <property type="gene ID" value="MTR_1g107355"/>
</dbReference>
<evidence type="ECO:0000313" key="1">
    <source>
        <dbReference type="EMBL" id="KEH44085.1"/>
    </source>
</evidence>
<keyword evidence="5" id="KW-1185">Reference proteome</keyword>
<gene>
    <name evidence="1" type="ordered locus">MTR_1g107355</name>
    <name evidence="3" type="ORF">MtrunA17_Chr1g0207941</name>
    <name evidence="2" type="ORF">MtrunA17_Chr2g0311331</name>
</gene>
<dbReference type="Proteomes" id="UP000002051">
    <property type="component" value="Unassembled WGS sequence"/>
</dbReference>
<reference evidence="6" key="4">
    <citation type="journal article" date="2018" name="Nat. Plants">
        <title>Whole-genome landscape of Medicago truncatula symbiotic genes.</title>
        <authorList>
            <person name="Pecrix Y."/>
            <person name="Staton S.E."/>
            <person name="Sallet E."/>
            <person name="Lelandais-Briere C."/>
            <person name="Moreau S."/>
            <person name="Carrere S."/>
            <person name="Blein T."/>
            <person name="Jardinaud M.F."/>
            <person name="Latrasse D."/>
            <person name="Zouine M."/>
            <person name="Zahm M."/>
            <person name="Kreplak J."/>
            <person name="Mayjonade B."/>
            <person name="Satge C."/>
            <person name="Perez M."/>
            <person name="Cauet S."/>
            <person name="Marande W."/>
            <person name="Chantry-Darmon C."/>
            <person name="Lopez-Roques C."/>
            <person name="Bouchez O."/>
            <person name="Berard A."/>
            <person name="Debelle F."/>
            <person name="Munos S."/>
            <person name="Bendahmane A."/>
            <person name="Berges H."/>
            <person name="Niebel A."/>
            <person name="Buitink J."/>
            <person name="Frugier F."/>
            <person name="Benhamed M."/>
            <person name="Crespi M."/>
            <person name="Gouzy J."/>
            <person name="Gamas P."/>
        </authorList>
    </citation>
    <scope>NUCLEOTIDE SEQUENCE [LARGE SCALE GENOMIC DNA]</scope>
    <source>
        <strain evidence="6">cv. Jemalong A17</strain>
    </source>
</reference>